<gene>
    <name evidence="4" type="ORF">C8N45_102295</name>
</gene>
<keyword evidence="1" id="KW-1133">Transmembrane helix</keyword>
<evidence type="ECO:0000256" key="1">
    <source>
        <dbReference type="SAM" id="Phobius"/>
    </source>
</evidence>
<keyword evidence="1" id="KW-0812">Transmembrane</keyword>
<dbReference type="AlphaFoldDB" id="A0A2T6KM51"/>
<evidence type="ECO:0000313" key="4">
    <source>
        <dbReference type="EMBL" id="PUB17283.1"/>
    </source>
</evidence>
<dbReference type="Pfam" id="PF06744">
    <property type="entry name" value="IcmF_C"/>
    <property type="match status" value="1"/>
</dbReference>
<evidence type="ECO:0000313" key="5">
    <source>
        <dbReference type="Proteomes" id="UP000244523"/>
    </source>
</evidence>
<dbReference type="InterPro" id="IPR010623">
    <property type="entry name" value="IcmF_C"/>
</dbReference>
<proteinExistence type="predicted"/>
<dbReference type="InterPro" id="IPR053156">
    <property type="entry name" value="T6SS_TssM-like"/>
</dbReference>
<evidence type="ECO:0000259" key="3">
    <source>
        <dbReference type="Pfam" id="PF06761"/>
    </source>
</evidence>
<feature type="transmembrane region" description="Helical" evidence="1">
    <location>
        <begin position="142"/>
        <end position="162"/>
    </location>
</feature>
<dbReference type="Pfam" id="PF06761">
    <property type="entry name" value="IcmF-related"/>
    <property type="match status" value="1"/>
</dbReference>
<name>A0A2T6KM51_9RHOB</name>
<keyword evidence="1" id="KW-0472">Membrane</keyword>
<dbReference type="PANTHER" id="PTHR36153:SF1">
    <property type="entry name" value="TYPE VI SECRETION SYSTEM COMPONENT TSSM1"/>
    <property type="match status" value="1"/>
</dbReference>
<organism evidence="4 5">
    <name type="scientific">Yoonia sediminilitoris</name>
    <dbReference type="NCBI Taxonomy" id="1286148"/>
    <lineage>
        <taxon>Bacteria</taxon>
        <taxon>Pseudomonadati</taxon>
        <taxon>Pseudomonadota</taxon>
        <taxon>Alphaproteobacteria</taxon>
        <taxon>Rhodobacterales</taxon>
        <taxon>Paracoccaceae</taxon>
        <taxon>Yoonia</taxon>
    </lineage>
</organism>
<protein>
    <submittedName>
        <fullName evidence="4">Intracellular multiplication and macrophage-killing protein</fullName>
    </submittedName>
</protein>
<sequence>MAGRFAHHAKDFERFIAGITQAETRDLPRLADELGVRLRRFAQACEMQGVSSVQSRPARLALGTLADHAVRTQRSVDLGVWSALARQALFDGRNVTAQDIRDFRQIAHEQGPDFADLAAFLDYCLAQLSGAKPVKAVRSKSGLALIGALVIAVFGLAAYASYLESRFHQQVLGAYTEFESKLRLSGLTQSSDIVTALNALAGDLTHVKDAAAQAPMRGMITLPFADAVAASTDHYHEAVAQTAAPLLAEAISLSLATEGQGLALYDSLRAYGIISGQTAWEPEFLAGWVAAREGTFDLDGFADHVVLLPGPVTDLAPLDPLILDQARGFAAQTNEAERAWLEMLRAPDMVALPSWDAGEAVPLLDQVALRKSGDPLMVPGLYTLQGWQQASDIAAGVAVQKTRALAQPLFGQPLPQQNDTPDLVMARMQKETIVFWQDWLADLRVRPFDNPQTAIIVSGTLAQEWSPLPQLLEQTWEQVGGNDRSRPRPLQTEIGRVFGPAIQYVEQGRMTEIAALFATANVALTTRDIDAARGETAMASVANRARSIQSLRAAPAVVARLVEDTLAQISAGSGAQDNPLTRGWTKVFGQCVRGLTGRYPFGDGGDLPAANLRQLFGPTGAIPLYFKQFAAPNLDMETSPWRWKTEARFAGLDPETAAFFETAMLVDAGLFSGDSLQADMTVGALAERGQATLSLGGQSVPVRANAAAARLVWPGPAPADGIGLRFQGGAASEMLTRPGFWGMLRLLDDLRLRPRDDGQRFLIDMRDDTGRLFVEMDFERAANPVSVRHLMRDFECPERL</sequence>
<evidence type="ECO:0000259" key="2">
    <source>
        <dbReference type="Pfam" id="PF06744"/>
    </source>
</evidence>
<accession>A0A2T6KM51</accession>
<dbReference type="Proteomes" id="UP000244523">
    <property type="component" value="Unassembled WGS sequence"/>
</dbReference>
<dbReference type="InterPro" id="IPR009612">
    <property type="entry name" value="IcmF-rel"/>
</dbReference>
<dbReference type="PANTHER" id="PTHR36153">
    <property type="entry name" value="INNER MEMBRANE PROTEIN-RELATED"/>
    <property type="match status" value="1"/>
</dbReference>
<reference evidence="4 5" key="1">
    <citation type="submission" date="2018-04" db="EMBL/GenBank/DDBJ databases">
        <title>Genomic Encyclopedia of Archaeal and Bacterial Type Strains, Phase II (KMG-II): from individual species to whole genera.</title>
        <authorList>
            <person name="Goeker M."/>
        </authorList>
    </citation>
    <scope>NUCLEOTIDE SEQUENCE [LARGE SCALE GENOMIC DNA]</scope>
    <source>
        <strain evidence="4 5">DSM 29955</strain>
    </source>
</reference>
<keyword evidence="5" id="KW-1185">Reference proteome</keyword>
<dbReference type="RefSeq" id="WP_168769415.1">
    <property type="nucleotide sequence ID" value="NZ_QBUD01000002.1"/>
</dbReference>
<comment type="caution">
    <text evidence="4">The sequence shown here is derived from an EMBL/GenBank/DDBJ whole genome shotgun (WGS) entry which is preliminary data.</text>
</comment>
<feature type="domain" description="IcmF-related" evidence="3">
    <location>
        <begin position="196"/>
        <end position="478"/>
    </location>
</feature>
<feature type="domain" description="Type VI secretion system IcmF C-terminal" evidence="2">
    <location>
        <begin position="689"/>
        <end position="779"/>
    </location>
</feature>
<dbReference type="EMBL" id="QBUD01000002">
    <property type="protein sequence ID" value="PUB17283.1"/>
    <property type="molecule type" value="Genomic_DNA"/>
</dbReference>